<evidence type="ECO:0000313" key="2">
    <source>
        <dbReference type="Proteomes" id="UP001236014"/>
    </source>
</evidence>
<organism evidence="1 2">
    <name type="scientific">Amycolatopsis carbonis</name>
    <dbReference type="NCBI Taxonomy" id="715471"/>
    <lineage>
        <taxon>Bacteria</taxon>
        <taxon>Bacillati</taxon>
        <taxon>Actinomycetota</taxon>
        <taxon>Actinomycetes</taxon>
        <taxon>Pseudonocardiales</taxon>
        <taxon>Pseudonocardiaceae</taxon>
        <taxon>Amycolatopsis</taxon>
    </lineage>
</organism>
<gene>
    <name evidence="1" type="ORF">QRX50_34785</name>
</gene>
<proteinExistence type="predicted"/>
<reference evidence="1 2" key="1">
    <citation type="submission" date="2023-06" db="EMBL/GenBank/DDBJ databases">
        <authorList>
            <person name="Oyuntsetseg B."/>
            <person name="Kim S.B."/>
        </authorList>
    </citation>
    <scope>NUCLEOTIDE SEQUENCE [LARGE SCALE GENOMIC DNA]</scope>
    <source>
        <strain evidence="1 2">2-15</strain>
    </source>
</reference>
<dbReference type="Proteomes" id="UP001236014">
    <property type="component" value="Chromosome"/>
</dbReference>
<dbReference type="RefSeq" id="WP_285967348.1">
    <property type="nucleotide sequence ID" value="NZ_CP127294.1"/>
</dbReference>
<dbReference type="EMBL" id="CP127294">
    <property type="protein sequence ID" value="WIX76600.1"/>
    <property type="molecule type" value="Genomic_DNA"/>
</dbReference>
<accession>A0A9Y2MPY9</accession>
<dbReference type="KEGG" id="acab:QRX50_34785"/>
<name>A0A9Y2MPY9_9PSEU</name>
<dbReference type="AlphaFoldDB" id="A0A9Y2MPY9"/>
<protein>
    <submittedName>
        <fullName evidence="1">Uncharacterized protein</fullName>
    </submittedName>
</protein>
<sequence length="49" mass="5108">MTGLTFTLVAIGGFALVALLLRLAGAWLGSHDADPFARDIPPRGDGEAR</sequence>
<keyword evidence="2" id="KW-1185">Reference proteome</keyword>
<evidence type="ECO:0000313" key="1">
    <source>
        <dbReference type="EMBL" id="WIX76600.1"/>
    </source>
</evidence>